<proteinExistence type="predicted"/>
<keyword evidence="2" id="KW-1185">Reference proteome</keyword>
<organism evidence="1 2">
    <name type="scientific">Spiromyces aspiralis</name>
    <dbReference type="NCBI Taxonomy" id="68401"/>
    <lineage>
        <taxon>Eukaryota</taxon>
        <taxon>Fungi</taxon>
        <taxon>Fungi incertae sedis</taxon>
        <taxon>Zoopagomycota</taxon>
        <taxon>Kickxellomycotina</taxon>
        <taxon>Kickxellomycetes</taxon>
        <taxon>Kickxellales</taxon>
        <taxon>Kickxellaceae</taxon>
        <taxon>Spiromyces</taxon>
    </lineage>
</organism>
<feature type="non-terminal residue" evidence="1">
    <location>
        <position position="1"/>
    </location>
</feature>
<accession>A0ACC1HPX2</accession>
<dbReference type="EMBL" id="JAMZIH010001254">
    <property type="protein sequence ID" value="KAJ1678351.1"/>
    <property type="molecule type" value="Genomic_DNA"/>
</dbReference>
<reference evidence="1" key="1">
    <citation type="submission" date="2022-06" db="EMBL/GenBank/DDBJ databases">
        <title>Phylogenomic reconstructions and comparative analyses of Kickxellomycotina fungi.</title>
        <authorList>
            <person name="Reynolds N.K."/>
            <person name="Stajich J.E."/>
            <person name="Barry K."/>
            <person name="Grigoriev I.V."/>
            <person name="Crous P."/>
            <person name="Smith M.E."/>
        </authorList>
    </citation>
    <scope>NUCLEOTIDE SEQUENCE</scope>
    <source>
        <strain evidence="1">RSA 2271</strain>
    </source>
</reference>
<dbReference type="Proteomes" id="UP001145114">
    <property type="component" value="Unassembled WGS sequence"/>
</dbReference>
<sequence>LLTGSADGTLMVWTTEVPDESEITESKPVTKRAKAEQHAANIVLKAPLATCRDHVGAVTAVSFNRSSDKQAFSGGWDHSVRTWDMEICTNVTTRVCEKVVLSVDHSSQNGLLASGHADKNIRLWDTRADDTSMVKLSLLGHSSWVPSVRWSPTSPYMLASASHDGSLRVWDIRSRTPLHTIKPSGSDAASTRVSHARHERLLALEWSHGFLATGGESGKLSIYQVQ</sequence>
<gene>
    <name evidence="1" type="primary">YTM1_3</name>
    <name evidence="1" type="ORF">EV182_004229</name>
</gene>
<evidence type="ECO:0000313" key="1">
    <source>
        <dbReference type="EMBL" id="KAJ1678351.1"/>
    </source>
</evidence>
<evidence type="ECO:0000313" key="2">
    <source>
        <dbReference type="Proteomes" id="UP001145114"/>
    </source>
</evidence>
<comment type="caution">
    <text evidence="1">The sequence shown here is derived from an EMBL/GenBank/DDBJ whole genome shotgun (WGS) entry which is preliminary data.</text>
</comment>
<protein>
    <submittedName>
        <fullName evidence="1">Ribosome biogenesis protein ytm1</fullName>
    </submittedName>
</protein>
<name>A0ACC1HPX2_9FUNG</name>